<evidence type="ECO:0000256" key="3">
    <source>
        <dbReference type="ARBA" id="ARBA00038502"/>
    </source>
</evidence>
<dbReference type="Proteomes" id="UP000196218">
    <property type="component" value="Unassembled WGS sequence"/>
</dbReference>
<dbReference type="InterPro" id="IPR051531">
    <property type="entry name" value="N-acetyltransferase"/>
</dbReference>
<comment type="caution">
    <text evidence="6">The sequence shown here is derived from an EMBL/GenBank/DDBJ whole genome shotgun (WGS) entry which is preliminary data.</text>
</comment>
<dbReference type="CDD" id="cd04301">
    <property type="entry name" value="NAT_SF"/>
    <property type="match status" value="1"/>
</dbReference>
<organism evidence="6 7">
    <name type="scientific">Burkholderia multivorans</name>
    <dbReference type="NCBI Taxonomy" id="87883"/>
    <lineage>
        <taxon>Bacteria</taxon>
        <taxon>Pseudomonadati</taxon>
        <taxon>Pseudomonadota</taxon>
        <taxon>Betaproteobacteria</taxon>
        <taxon>Burkholderiales</taxon>
        <taxon>Burkholderiaceae</taxon>
        <taxon>Burkholderia</taxon>
        <taxon>Burkholderia cepacia complex</taxon>
    </lineage>
</organism>
<dbReference type="EMBL" id="FKJW01000005">
    <property type="protein sequence ID" value="SAJ97625.1"/>
    <property type="molecule type" value="Genomic_DNA"/>
</dbReference>
<keyword evidence="2" id="KW-0012">Acyltransferase</keyword>
<dbReference type="Gene3D" id="3.40.630.30">
    <property type="match status" value="1"/>
</dbReference>
<dbReference type="PROSITE" id="PS51186">
    <property type="entry name" value="GNAT"/>
    <property type="match status" value="1"/>
</dbReference>
<dbReference type="PANTHER" id="PTHR43792">
    <property type="entry name" value="GNAT FAMILY, PUTATIVE (AFU_ORTHOLOGUE AFUA_3G00765)-RELATED-RELATED"/>
    <property type="match status" value="1"/>
</dbReference>
<keyword evidence="1" id="KW-0808">Transferase</keyword>
<feature type="compositionally biased region" description="Basic residues" evidence="4">
    <location>
        <begin position="91"/>
        <end position="101"/>
    </location>
</feature>
<dbReference type="InterPro" id="IPR016181">
    <property type="entry name" value="Acyl_CoA_acyltransferase"/>
</dbReference>
<proteinExistence type="inferred from homology"/>
<dbReference type="GO" id="GO:0016746">
    <property type="term" value="F:acyltransferase activity"/>
    <property type="evidence" value="ECO:0007669"/>
    <property type="project" value="UniProtKB-KW"/>
</dbReference>
<evidence type="ECO:0000256" key="2">
    <source>
        <dbReference type="ARBA" id="ARBA00023315"/>
    </source>
</evidence>
<sequence>MPGENTWQACCIRMKPDMLGGMRYAHRRMPLKERYLGRSPVMTDITIRHSDAHDVDVIRTISAQPAVCKNTLQHPFPSFEKWEQRLERIREPRRRSRRRGGRPSCLHTEPNPRRRHAAGLGMMVDASHHGCGIGSRLLAAAIDLAENWLNVTRIELTVFVDNRAAIALDEKHGFRIEGESRDCALRDGAYASVYRMAQLRPRP</sequence>
<feature type="domain" description="N-acetyltransferase" evidence="5">
    <location>
        <begin position="45"/>
        <end position="201"/>
    </location>
</feature>
<dbReference type="InterPro" id="IPR000182">
    <property type="entry name" value="GNAT_dom"/>
</dbReference>
<name>A0ABD7L712_9BURK</name>
<evidence type="ECO:0000256" key="4">
    <source>
        <dbReference type="SAM" id="MobiDB-lite"/>
    </source>
</evidence>
<dbReference type="PANTHER" id="PTHR43792:SF8">
    <property type="entry name" value="[RIBOSOMAL PROTEIN US5]-ALANINE N-ACETYLTRANSFERASE"/>
    <property type="match status" value="1"/>
</dbReference>
<dbReference type="AlphaFoldDB" id="A0ABD7L712"/>
<protein>
    <submittedName>
        <fullName evidence="6">N-acetyltransferase GCN5</fullName>
    </submittedName>
</protein>
<evidence type="ECO:0000256" key="1">
    <source>
        <dbReference type="ARBA" id="ARBA00022679"/>
    </source>
</evidence>
<dbReference type="Pfam" id="PF00583">
    <property type="entry name" value="Acetyltransf_1"/>
    <property type="match status" value="1"/>
</dbReference>
<gene>
    <name evidence="6" type="ORF">UA18_03634</name>
</gene>
<evidence type="ECO:0000259" key="5">
    <source>
        <dbReference type="PROSITE" id="PS51186"/>
    </source>
</evidence>
<dbReference type="SUPFAM" id="SSF55729">
    <property type="entry name" value="Acyl-CoA N-acyltransferases (Nat)"/>
    <property type="match status" value="1"/>
</dbReference>
<evidence type="ECO:0000313" key="7">
    <source>
        <dbReference type="Proteomes" id="UP000196218"/>
    </source>
</evidence>
<reference evidence="6 7" key="1">
    <citation type="submission" date="2016-04" db="EMBL/GenBank/DDBJ databases">
        <authorList>
            <person name="Peeters C."/>
        </authorList>
    </citation>
    <scope>NUCLEOTIDE SEQUENCE [LARGE SCALE GENOMIC DNA]</scope>
    <source>
        <strain evidence="6">LMG 29311</strain>
    </source>
</reference>
<feature type="region of interest" description="Disordered" evidence="4">
    <location>
        <begin position="91"/>
        <end position="114"/>
    </location>
</feature>
<evidence type="ECO:0000313" key="6">
    <source>
        <dbReference type="EMBL" id="SAJ97625.1"/>
    </source>
</evidence>
<comment type="similarity">
    <text evidence="3">Belongs to the acetyltransferase family. RimJ subfamily.</text>
</comment>
<accession>A0ABD7L712</accession>